<gene>
    <name evidence="2" type="ORF">E0Y62_20090</name>
</gene>
<dbReference type="STRING" id="1742358.GCA_001439605_00180"/>
<dbReference type="PROSITE" id="PS51257">
    <property type="entry name" value="PROKAR_LIPOPROTEIN"/>
    <property type="match status" value="1"/>
</dbReference>
<evidence type="ECO:0000256" key="1">
    <source>
        <dbReference type="SAM" id="SignalP"/>
    </source>
</evidence>
<sequence length="157" mass="17435">MKFKVLILMGGFLLLLAGCQSKAAAPIEINANEESCAECKMGIEELKSAAQIILKDGKPLLFDDIGCMITYLQQNSPKYQAAFIHDYQTKEWIDFDKSTFVQNSSIESPMSYGIAGFDSEEKAAQFKEKDGGELYSKEELLKAEMKSFKSGGMEHGH</sequence>
<evidence type="ECO:0008006" key="4">
    <source>
        <dbReference type="Google" id="ProtNLM"/>
    </source>
</evidence>
<name>A0A4V2NTZ2_9BACI</name>
<dbReference type="PANTHER" id="PTHR41247:SF1">
    <property type="entry name" value="HTH-TYPE TRANSCRIPTIONAL REPRESSOR YCNK"/>
    <property type="match status" value="1"/>
</dbReference>
<proteinExistence type="predicted"/>
<dbReference type="PANTHER" id="PTHR41247">
    <property type="entry name" value="HTH-TYPE TRANSCRIPTIONAL REPRESSOR YCNK"/>
    <property type="match status" value="1"/>
</dbReference>
<organism evidence="2 3">
    <name type="scientific">Cytobacillus praedii</name>
    <dbReference type="NCBI Taxonomy" id="1742358"/>
    <lineage>
        <taxon>Bacteria</taxon>
        <taxon>Bacillati</taxon>
        <taxon>Bacillota</taxon>
        <taxon>Bacilli</taxon>
        <taxon>Bacillales</taxon>
        <taxon>Bacillaceae</taxon>
        <taxon>Cytobacillus</taxon>
    </lineage>
</organism>
<dbReference type="AlphaFoldDB" id="A0A4V2NTZ2"/>
<dbReference type="SUPFAM" id="SSF160387">
    <property type="entry name" value="NosL/MerB-like"/>
    <property type="match status" value="1"/>
</dbReference>
<accession>A0A4V2NTZ2</accession>
<dbReference type="Pfam" id="PF05573">
    <property type="entry name" value="NosL"/>
    <property type="match status" value="1"/>
</dbReference>
<dbReference type="EMBL" id="SJTH01000036">
    <property type="protein sequence ID" value="TCJ02255.1"/>
    <property type="molecule type" value="Genomic_DNA"/>
</dbReference>
<keyword evidence="3" id="KW-1185">Reference proteome</keyword>
<protein>
    <recommendedName>
        <fullName evidence="4">Copper chaperone NosL</fullName>
    </recommendedName>
</protein>
<comment type="caution">
    <text evidence="2">The sequence shown here is derived from an EMBL/GenBank/DDBJ whole genome shotgun (WGS) entry which is preliminary data.</text>
</comment>
<dbReference type="OrthoDB" id="9792749at2"/>
<reference evidence="2 3" key="1">
    <citation type="submission" date="2019-03" db="EMBL/GenBank/DDBJ databases">
        <authorList>
            <person name="Jensen L."/>
            <person name="Storgaard J."/>
            <person name="Sulaj E."/>
            <person name="Schramm A."/>
            <person name="Marshall I.P.G."/>
        </authorList>
    </citation>
    <scope>NUCLEOTIDE SEQUENCE [LARGE SCALE GENOMIC DNA]</scope>
    <source>
        <strain evidence="2 3">2017H2G3</strain>
    </source>
</reference>
<dbReference type="RefSeq" id="WP_057762661.1">
    <property type="nucleotide sequence ID" value="NZ_CP183326.1"/>
</dbReference>
<keyword evidence="1" id="KW-0732">Signal</keyword>
<dbReference type="Proteomes" id="UP000293846">
    <property type="component" value="Unassembled WGS sequence"/>
</dbReference>
<evidence type="ECO:0000313" key="3">
    <source>
        <dbReference type="Proteomes" id="UP000293846"/>
    </source>
</evidence>
<feature type="signal peptide" evidence="1">
    <location>
        <begin position="1"/>
        <end position="23"/>
    </location>
</feature>
<feature type="chain" id="PRO_5020507959" description="Copper chaperone NosL" evidence="1">
    <location>
        <begin position="24"/>
        <end position="157"/>
    </location>
</feature>
<evidence type="ECO:0000313" key="2">
    <source>
        <dbReference type="EMBL" id="TCJ02255.1"/>
    </source>
</evidence>
<dbReference type="InterPro" id="IPR008719">
    <property type="entry name" value="N2O_reductase_NosL"/>
</dbReference>